<dbReference type="EC" id="1.14.99.56" evidence="15"/>
<keyword evidence="10" id="KW-1015">Disulfide bond</keyword>
<accession>A0A1G4AVP8</accession>
<keyword evidence="3" id="KW-0964">Secreted</keyword>
<comment type="cofactor">
    <cofactor evidence="1">
        <name>Cu(2+)</name>
        <dbReference type="ChEBI" id="CHEBI:29036"/>
    </cofactor>
</comment>
<keyword evidence="5 16" id="KW-0732">Signal</keyword>
<dbReference type="Gene3D" id="2.70.50.70">
    <property type="match status" value="1"/>
</dbReference>
<evidence type="ECO:0000256" key="11">
    <source>
        <dbReference type="ARBA" id="ARBA00023277"/>
    </source>
</evidence>
<keyword evidence="12" id="KW-0624">Polysaccharide degradation</keyword>
<keyword evidence="19" id="KW-1185">Reference proteome</keyword>
<evidence type="ECO:0000256" key="14">
    <source>
        <dbReference type="ARBA" id="ARBA00045077"/>
    </source>
</evidence>
<evidence type="ECO:0000256" key="6">
    <source>
        <dbReference type="ARBA" id="ARBA00023001"/>
    </source>
</evidence>
<keyword evidence="9" id="KW-0503">Monooxygenase</keyword>
<dbReference type="GO" id="GO:0004497">
    <property type="term" value="F:monooxygenase activity"/>
    <property type="evidence" value="ECO:0007669"/>
    <property type="project" value="UniProtKB-KW"/>
</dbReference>
<dbReference type="InterPro" id="IPR005103">
    <property type="entry name" value="AA9_LPMO"/>
</dbReference>
<feature type="domain" description="Auxiliary Activity family 9 catalytic" evidence="17">
    <location>
        <begin position="19"/>
        <end position="231"/>
    </location>
</feature>
<evidence type="ECO:0000259" key="17">
    <source>
        <dbReference type="Pfam" id="PF03443"/>
    </source>
</evidence>
<gene>
    <name evidence="18" type="ORF">CORC01_11545</name>
</gene>
<dbReference type="Pfam" id="PF03443">
    <property type="entry name" value="AA9"/>
    <property type="match status" value="1"/>
</dbReference>
<evidence type="ECO:0000256" key="15">
    <source>
        <dbReference type="ARBA" id="ARBA00047174"/>
    </source>
</evidence>
<comment type="subcellular location">
    <subcellularLocation>
        <location evidence="2">Secreted</location>
    </subcellularLocation>
</comment>
<dbReference type="GO" id="GO:0005576">
    <property type="term" value="C:extracellular region"/>
    <property type="evidence" value="ECO:0007669"/>
    <property type="project" value="UniProtKB-SubCell"/>
</dbReference>
<dbReference type="CDD" id="cd21175">
    <property type="entry name" value="LPMO_AA9"/>
    <property type="match status" value="1"/>
</dbReference>
<evidence type="ECO:0000256" key="8">
    <source>
        <dbReference type="ARBA" id="ARBA00023008"/>
    </source>
</evidence>
<keyword evidence="4" id="KW-0479">Metal-binding</keyword>
<dbReference type="EMBL" id="MJBS01000127">
    <property type="protein sequence ID" value="OHE93133.1"/>
    <property type="molecule type" value="Genomic_DNA"/>
</dbReference>
<evidence type="ECO:0000256" key="2">
    <source>
        <dbReference type="ARBA" id="ARBA00004613"/>
    </source>
</evidence>
<keyword evidence="6" id="KW-0136">Cellulose degradation</keyword>
<keyword evidence="8" id="KW-0186">Copper</keyword>
<keyword evidence="7" id="KW-0560">Oxidoreductase</keyword>
<evidence type="ECO:0000256" key="9">
    <source>
        <dbReference type="ARBA" id="ARBA00023033"/>
    </source>
</evidence>
<evidence type="ECO:0000256" key="7">
    <source>
        <dbReference type="ARBA" id="ARBA00023002"/>
    </source>
</evidence>
<comment type="catalytic activity">
    <reaction evidence="14">
        <text>[(1-&gt;4)-beta-D-glucosyl]n+m + reduced acceptor + O2 = 4-dehydro-beta-D-glucosyl-[(1-&gt;4)-beta-D-glucosyl]n-1 + [(1-&gt;4)-beta-D-glucosyl]m + acceptor + H2O.</text>
        <dbReference type="EC" id="1.14.99.56"/>
    </reaction>
</comment>
<dbReference type="STRING" id="1209926.A0A1G4AVP8"/>
<sequence length="350" mass="38285">MKFTSITLVTALAATASAHGFVQQILLGENLVDTWNPYKDPSKKVNKITRKFKDNGPVTDGLFTTDAITCNIGSDKNNIPATETASVPAGSNVKFMWTEWKSDHPGPIMTYLADCGGKCSEFDGSKGNVWVKIDQSGYDPKEAIPWASKRLPENNSTYTVKLPSKITPGEYILRHEILGLQRTNKDGNLAQFYPGCHQITVTGSGTTKLPEGIALPGAYKADDTKSILLDYRKVTKYTPPGGPVWSDAGYLSISNLRGELQNADGTSENEEEGGTLILEGKELEIWLFQQIEKFDIALASAEADFFASGVDSLHCIQTWSLIKRDVDLGGHRSQLGPNILYESGNMRELS</sequence>
<proteinExistence type="inferred from homology"/>
<feature type="chain" id="PRO_5009602189" description="lytic cellulose monooxygenase (C4-dehydrogenating)" evidence="16">
    <location>
        <begin position="19"/>
        <end position="350"/>
    </location>
</feature>
<dbReference type="Proteomes" id="UP000176998">
    <property type="component" value="Unassembled WGS sequence"/>
</dbReference>
<evidence type="ECO:0000256" key="4">
    <source>
        <dbReference type="ARBA" id="ARBA00022723"/>
    </source>
</evidence>
<dbReference type="InterPro" id="IPR049892">
    <property type="entry name" value="AA9"/>
</dbReference>
<dbReference type="GeneID" id="34564678"/>
<dbReference type="PANTHER" id="PTHR33353:SF10">
    <property type="entry name" value="ENDO-BETA-1,4-GLUCANASE D"/>
    <property type="match status" value="1"/>
</dbReference>
<evidence type="ECO:0000256" key="5">
    <source>
        <dbReference type="ARBA" id="ARBA00022729"/>
    </source>
</evidence>
<dbReference type="PANTHER" id="PTHR33353">
    <property type="entry name" value="PUTATIVE (AFU_ORTHOLOGUE AFUA_1G12560)-RELATED"/>
    <property type="match status" value="1"/>
</dbReference>
<protein>
    <recommendedName>
        <fullName evidence="15">lytic cellulose monooxygenase (C4-dehydrogenating)</fullName>
        <ecNumber evidence="15">1.14.99.56</ecNumber>
    </recommendedName>
</protein>
<name>A0A1G4AVP8_9PEZI</name>
<keyword evidence="11" id="KW-0119">Carbohydrate metabolism</keyword>
<dbReference type="AlphaFoldDB" id="A0A1G4AVP8"/>
<comment type="caution">
    <text evidence="18">The sequence shown here is derived from an EMBL/GenBank/DDBJ whole genome shotgun (WGS) entry which is preliminary data.</text>
</comment>
<evidence type="ECO:0000256" key="10">
    <source>
        <dbReference type="ARBA" id="ARBA00023157"/>
    </source>
</evidence>
<dbReference type="RefSeq" id="XP_022470299.1">
    <property type="nucleotide sequence ID" value="XM_022623168.1"/>
</dbReference>
<evidence type="ECO:0000256" key="12">
    <source>
        <dbReference type="ARBA" id="ARBA00023326"/>
    </source>
</evidence>
<evidence type="ECO:0000256" key="1">
    <source>
        <dbReference type="ARBA" id="ARBA00001973"/>
    </source>
</evidence>
<dbReference type="GO" id="GO:0046872">
    <property type="term" value="F:metal ion binding"/>
    <property type="evidence" value="ECO:0007669"/>
    <property type="project" value="UniProtKB-KW"/>
</dbReference>
<dbReference type="OrthoDB" id="4849160at2759"/>
<evidence type="ECO:0000256" key="13">
    <source>
        <dbReference type="ARBA" id="ARBA00044502"/>
    </source>
</evidence>
<comment type="similarity">
    <text evidence="13">Belongs to the polysaccharide monooxygenase AA9 family.</text>
</comment>
<dbReference type="GO" id="GO:0030245">
    <property type="term" value="P:cellulose catabolic process"/>
    <property type="evidence" value="ECO:0007669"/>
    <property type="project" value="UniProtKB-KW"/>
</dbReference>
<organism evidence="18 19">
    <name type="scientific">Colletotrichum orchidophilum</name>
    <dbReference type="NCBI Taxonomy" id="1209926"/>
    <lineage>
        <taxon>Eukaryota</taxon>
        <taxon>Fungi</taxon>
        <taxon>Dikarya</taxon>
        <taxon>Ascomycota</taxon>
        <taxon>Pezizomycotina</taxon>
        <taxon>Sordariomycetes</taxon>
        <taxon>Hypocreomycetidae</taxon>
        <taxon>Glomerellales</taxon>
        <taxon>Glomerellaceae</taxon>
        <taxon>Colletotrichum</taxon>
    </lineage>
</organism>
<reference evidence="18 19" key="1">
    <citation type="submission" date="2016-09" db="EMBL/GenBank/DDBJ databases">
        <authorList>
            <person name="Capua I."/>
            <person name="De Benedictis P."/>
            <person name="Joannis T."/>
            <person name="Lombin L.H."/>
            <person name="Cattoli G."/>
        </authorList>
    </citation>
    <scope>NUCLEOTIDE SEQUENCE [LARGE SCALE GENOMIC DNA]</scope>
    <source>
        <strain evidence="18 19">IMI 309357</strain>
    </source>
</reference>
<evidence type="ECO:0000313" key="19">
    <source>
        <dbReference type="Proteomes" id="UP000176998"/>
    </source>
</evidence>
<feature type="signal peptide" evidence="16">
    <location>
        <begin position="1"/>
        <end position="18"/>
    </location>
</feature>
<evidence type="ECO:0000313" key="18">
    <source>
        <dbReference type="EMBL" id="OHE93133.1"/>
    </source>
</evidence>
<evidence type="ECO:0000256" key="16">
    <source>
        <dbReference type="SAM" id="SignalP"/>
    </source>
</evidence>
<evidence type="ECO:0000256" key="3">
    <source>
        <dbReference type="ARBA" id="ARBA00022525"/>
    </source>
</evidence>